<feature type="non-terminal residue" evidence="1">
    <location>
        <position position="1"/>
    </location>
</feature>
<name>A0A392T4E5_9FABA</name>
<keyword evidence="2" id="KW-1185">Reference proteome</keyword>
<sequence>TACAWRNSDGHLVLYSARGAVRSARGA</sequence>
<organism evidence="1 2">
    <name type="scientific">Trifolium medium</name>
    <dbReference type="NCBI Taxonomy" id="97028"/>
    <lineage>
        <taxon>Eukaryota</taxon>
        <taxon>Viridiplantae</taxon>
        <taxon>Streptophyta</taxon>
        <taxon>Embryophyta</taxon>
        <taxon>Tracheophyta</taxon>
        <taxon>Spermatophyta</taxon>
        <taxon>Magnoliopsida</taxon>
        <taxon>eudicotyledons</taxon>
        <taxon>Gunneridae</taxon>
        <taxon>Pentapetalae</taxon>
        <taxon>rosids</taxon>
        <taxon>fabids</taxon>
        <taxon>Fabales</taxon>
        <taxon>Fabaceae</taxon>
        <taxon>Papilionoideae</taxon>
        <taxon>50 kb inversion clade</taxon>
        <taxon>NPAAA clade</taxon>
        <taxon>Hologalegina</taxon>
        <taxon>IRL clade</taxon>
        <taxon>Trifolieae</taxon>
        <taxon>Trifolium</taxon>
    </lineage>
</organism>
<dbReference type="EMBL" id="LXQA010504396">
    <property type="protein sequence ID" value="MCI55958.1"/>
    <property type="molecule type" value="Genomic_DNA"/>
</dbReference>
<evidence type="ECO:0000313" key="1">
    <source>
        <dbReference type="EMBL" id="MCI55958.1"/>
    </source>
</evidence>
<evidence type="ECO:0000313" key="2">
    <source>
        <dbReference type="Proteomes" id="UP000265520"/>
    </source>
</evidence>
<protein>
    <submittedName>
        <fullName evidence="1">Uncharacterized protein</fullName>
    </submittedName>
</protein>
<accession>A0A392T4E5</accession>
<proteinExistence type="predicted"/>
<dbReference type="Proteomes" id="UP000265520">
    <property type="component" value="Unassembled WGS sequence"/>
</dbReference>
<dbReference type="AlphaFoldDB" id="A0A392T4E5"/>
<comment type="caution">
    <text evidence="1">The sequence shown here is derived from an EMBL/GenBank/DDBJ whole genome shotgun (WGS) entry which is preliminary data.</text>
</comment>
<reference evidence="1 2" key="1">
    <citation type="journal article" date="2018" name="Front. Plant Sci.">
        <title>Red Clover (Trifolium pratense) and Zigzag Clover (T. medium) - A Picture of Genomic Similarities and Differences.</title>
        <authorList>
            <person name="Dluhosova J."/>
            <person name="Istvanek J."/>
            <person name="Nedelnik J."/>
            <person name="Repkova J."/>
        </authorList>
    </citation>
    <scope>NUCLEOTIDE SEQUENCE [LARGE SCALE GENOMIC DNA]</scope>
    <source>
        <strain evidence="2">cv. 10/8</strain>
        <tissue evidence="1">Leaf</tissue>
    </source>
</reference>